<reference evidence="1 2" key="1">
    <citation type="submission" date="2019-07" db="EMBL/GenBank/DDBJ databases">
        <title>Whole genome shotgun sequence of Halomonas pacifica NBRC 102220.</title>
        <authorList>
            <person name="Hosoyama A."/>
            <person name="Uohara A."/>
            <person name="Ohji S."/>
            <person name="Ichikawa N."/>
        </authorList>
    </citation>
    <scope>NUCLEOTIDE SEQUENCE [LARGE SCALE GENOMIC DNA]</scope>
    <source>
        <strain evidence="1 2">NBRC 102220</strain>
    </source>
</reference>
<sequence>MRQRLAIIALGAILAGCQMLPPMDTGTRRIEVREVTPETPQEPGRVPRRVAFSEAEYRALPTQGTARLSGQLFYEAPGGRIYGRHETVAIAPVTAYSAEAAEQALAGRAVEHADPRAQAYTHRVRTDGEGRFEASRLPPGDFYVSGSVTLPGGRRSPLILHQVRLRNGQTTRVNLRR</sequence>
<dbReference type="EMBL" id="BJUK01000044">
    <property type="protein sequence ID" value="GEK48661.1"/>
    <property type="molecule type" value="Genomic_DNA"/>
</dbReference>
<dbReference type="AlphaFoldDB" id="A0A510XC86"/>
<protein>
    <recommendedName>
        <fullName evidence="3">Lipoprotein</fullName>
    </recommendedName>
</protein>
<dbReference type="SUPFAM" id="SSF117074">
    <property type="entry name" value="Hypothetical protein PA1324"/>
    <property type="match status" value="1"/>
</dbReference>
<dbReference type="RefSeq" id="WP_146803994.1">
    <property type="nucleotide sequence ID" value="NZ_BJUK01000044.1"/>
</dbReference>
<proteinExistence type="predicted"/>
<dbReference type="PROSITE" id="PS51257">
    <property type="entry name" value="PROKAR_LIPOPROTEIN"/>
    <property type="match status" value="1"/>
</dbReference>
<dbReference type="Proteomes" id="UP000321275">
    <property type="component" value="Unassembled WGS sequence"/>
</dbReference>
<evidence type="ECO:0000313" key="2">
    <source>
        <dbReference type="Proteomes" id="UP000321275"/>
    </source>
</evidence>
<gene>
    <name evidence="1" type="ORF">HPA02_29440</name>
</gene>
<evidence type="ECO:0008006" key="3">
    <source>
        <dbReference type="Google" id="ProtNLM"/>
    </source>
</evidence>
<name>A0A510XC86_9GAMM</name>
<accession>A0A510XC86</accession>
<dbReference type="OrthoDB" id="9795234at2"/>
<organism evidence="1 2">
    <name type="scientific">Bisbaumannia pacifica</name>
    <dbReference type="NCBI Taxonomy" id="77098"/>
    <lineage>
        <taxon>Bacteria</taxon>
        <taxon>Pseudomonadati</taxon>
        <taxon>Pseudomonadota</taxon>
        <taxon>Gammaproteobacteria</taxon>
        <taxon>Oceanospirillales</taxon>
        <taxon>Halomonadaceae</taxon>
        <taxon>Bisbaumannia</taxon>
    </lineage>
</organism>
<comment type="caution">
    <text evidence="1">The sequence shown here is derived from an EMBL/GenBank/DDBJ whole genome shotgun (WGS) entry which is preliminary data.</text>
</comment>
<keyword evidence="2" id="KW-1185">Reference proteome</keyword>
<evidence type="ECO:0000313" key="1">
    <source>
        <dbReference type="EMBL" id="GEK48661.1"/>
    </source>
</evidence>